<comment type="subcellular location">
    <subcellularLocation>
        <location evidence="1 6">Nucleus</location>
    </subcellularLocation>
</comment>
<feature type="compositionally biased region" description="Basic and acidic residues" evidence="7">
    <location>
        <begin position="181"/>
        <end position="191"/>
    </location>
</feature>
<evidence type="ECO:0000313" key="8">
    <source>
        <dbReference type="Ensembl" id="ENSEBUP00000016619.1"/>
    </source>
</evidence>
<dbReference type="InterPro" id="IPR019403">
    <property type="entry name" value="Mediator_Med19_met"/>
</dbReference>
<dbReference type="PROSITE" id="PS51257">
    <property type="entry name" value="PROKAR_LIPOPROTEIN"/>
    <property type="match status" value="1"/>
</dbReference>
<evidence type="ECO:0000313" key="9">
    <source>
        <dbReference type="Proteomes" id="UP000694388"/>
    </source>
</evidence>
<keyword evidence="9" id="KW-1185">Reference proteome</keyword>
<evidence type="ECO:0000256" key="7">
    <source>
        <dbReference type="SAM" id="MobiDB-lite"/>
    </source>
</evidence>
<dbReference type="AlphaFoldDB" id="A0A8C4QMB6"/>
<reference evidence="8" key="1">
    <citation type="submission" date="2025-08" db="UniProtKB">
        <authorList>
            <consortium name="Ensembl"/>
        </authorList>
    </citation>
    <scope>IDENTIFICATION</scope>
</reference>
<dbReference type="Ensembl" id="ENSEBUT00000017195.1">
    <property type="protein sequence ID" value="ENSEBUP00000016619.1"/>
    <property type="gene ID" value="ENSEBUG00000010416.1"/>
</dbReference>
<keyword evidence="4 6" id="KW-0804">Transcription</keyword>
<gene>
    <name evidence="6" type="primary">MED19</name>
</gene>
<dbReference type="PANTHER" id="PTHR22536">
    <property type="entry name" value="LUNG CANCER METASTASIS-RELATED LCMR1 PROTEIN"/>
    <property type="match status" value="1"/>
</dbReference>
<evidence type="ECO:0000256" key="5">
    <source>
        <dbReference type="ARBA" id="ARBA00023242"/>
    </source>
</evidence>
<accession>A0A8C4QMB6</accession>
<sequence length="224" mass="24990">MAEALRPEIRTPTTLAGQTSQGGQQSGPTGQACPQTVQAGQTPGQCGQEASSGLPFYLVREPASPELSGSTNLISHYNLDGAYSKFCGKKVKEKLSHFLPDLPGMIDNPASHDGSGLRLLLEKPPVVTKEFHPLTGSMLTGFRLHAGPLPEQYRALHQLPPRKKNKHRHKHNRTTDTLTQEGKEITSDSDHKKKKKKKDDDPERKKRKKEKKKKKIYRDRICQK</sequence>
<dbReference type="GO" id="GO:0003712">
    <property type="term" value="F:transcription coregulator activity"/>
    <property type="evidence" value="ECO:0007669"/>
    <property type="project" value="InterPro"/>
</dbReference>
<comment type="similarity">
    <text evidence="2 6">Belongs to the Mediator complex subunit 19 family.</text>
</comment>
<name>A0A8C4QMB6_EPTBU</name>
<comment type="subunit">
    <text evidence="6">Component of the Mediator complex.</text>
</comment>
<protein>
    <recommendedName>
        <fullName evidence="6">Mediator of RNA polymerase II transcription subunit 19</fullName>
    </recommendedName>
    <alternativeName>
        <fullName evidence="6">Mediator complex subunit 19</fullName>
    </alternativeName>
</protein>
<dbReference type="PANTHER" id="PTHR22536:SF1">
    <property type="entry name" value="MEDIATOR OF RNA POLYMERASE II TRANSCRIPTION SUBUNIT 19"/>
    <property type="match status" value="1"/>
</dbReference>
<dbReference type="GO" id="GO:0016592">
    <property type="term" value="C:mediator complex"/>
    <property type="evidence" value="ECO:0007669"/>
    <property type="project" value="InterPro"/>
</dbReference>
<evidence type="ECO:0000256" key="4">
    <source>
        <dbReference type="ARBA" id="ARBA00023163"/>
    </source>
</evidence>
<feature type="compositionally biased region" description="Basic residues" evidence="7">
    <location>
        <begin position="205"/>
        <end position="217"/>
    </location>
</feature>
<keyword evidence="6" id="KW-0010">Activator</keyword>
<evidence type="ECO:0000256" key="1">
    <source>
        <dbReference type="ARBA" id="ARBA00004123"/>
    </source>
</evidence>
<feature type="region of interest" description="Disordered" evidence="7">
    <location>
        <begin position="1"/>
        <end position="48"/>
    </location>
</feature>
<evidence type="ECO:0000256" key="3">
    <source>
        <dbReference type="ARBA" id="ARBA00023015"/>
    </source>
</evidence>
<dbReference type="Pfam" id="PF10278">
    <property type="entry name" value="Med19"/>
    <property type="match status" value="1"/>
</dbReference>
<keyword evidence="3 6" id="KW-0805">Transcription regulation</keyword>
<feature type="region of interest" description="Disordered" evidence="7">
    <location>
        <begin position="159"/>
        <end position="224"/>
    </location>
</feature>
<dbReference type="Proteomes" id="UP000694388">
    <property type="component" value="Unplaced"/>
</dbReference>
<evidence type="ECO:0000256" key="2">
    <source>
        <dbReference type="ARBA" id="ARBA00009259"/>
    </source>
</evidence>
<feature type="compositionally biased region" description="Polar residues" evidence="7">
    <location>
        <begin position="32"/>
        <end position="48"/>
    </location>
</feature>
<feature type="compositionally biased region" description="Low complexity" evidence="7">
    <location>
        <begin position="17"/>
        <end position="31"/>
    </location>
</feature>
<feature type="compositionally biased region" description="Basic residues" evidence="7">
    <location>
        <begin position="160"/>
        <end position="172"/>
    </location>
</feature>
<proteinExistence type="inferred from homology"/>
<comment type="function">
    <text evidence="6">Component of the Mediator complex, a coactivator involved in the regulated transcription of nearly all RNA polymerase II-dependent genes. Mediator functions as a bridge to convey information from gene-specific regulatory proteins to the basal RNA polymerase II transcription machinery. Mediator is recruited to promoters by direct interactions with regulatory proteins and serves as a scaffold for the assembly of a functional preinitiation complex with RNA polymerase II and the general transcription factors.</text>
</comment>
<dbReference type="GeneTree" id="ENSGT00390000001774"/>
<reference evidence="8" key="2">
    <citation type="submission" date="2025-09" db="UniProtKB">
        <authorList>
            <consortium name="Ensembl"/>
        </authorList>
    </citation>
    <scope>IDENTIFICATION</scope>
</reference>
<keyword evidence="5 6" id="KW-0539">Nucleus</keyword>
<dbReference type="GO" id="GO:0045944">
    <property type="term" value="P:positive regulation of transcription by RNA polymerase II"/>
    <property type="evidence" value="ECO:0007669"/>
    <property type="project" value="TreeGrafter"/>
</dbReference>
<evidence type="ECO:0000256" key="6">
    <source>
        <dbReference type="RuleBase" id="RU364151"/>
    </source>
</evidence>
<organism evidence="8 9">
    <name type="scientific">Eptatretus burgeri</name>
    <name type="common">Inshore hagfish</name>
    <dbReference type="NCBI Taxonomy" id="7764"/>
    <lineage>
        <taxon>Eukaryota</taxon>
        <taxon>Metazoa</taxon>
        <taxon>Chordata</taxon>
        <taxon>Craniata</taxon>
        <taxon>Vertebrata</taxon>
        <taxon>Cyclostomata</taxon>
        <taxon>Myxini</taxon>
        <taxon>Myxiniformes</taxon>
        <taxon>Myxinidae</taxon>
        <taxon>Eptatretinae</taxon>
        <taxon>Eptatretus</taxon>
    </lineage>
</organism>